<keyword evidence="4" id="KW-0479">Metal-binding</keyword>
<dbReference type="SUPFAM" id="SSF48264">
    <property type="entry name" value="Cytochrome P450"/>
    <property type="match status" value="1"/>
</dbReference>
<evidence type="ECO:0000313" key="9">
    <source>
        <dbReference type="Ensembl" id="ENSGACP00000019212.2"/>
    </source>
</evidence>
<dbReference type="GO" id="GO:0006700">
    <property type="term" value="P:C21-steroid hormone biosynthetic process"/>
    <property type="evidence" value="ECO:0007669"/>
    <property type="project" value="TreeGrafter"/>
</dbReference>
<accession>G3PNM9</accession>
<reference evidence="9" key="3">
    <citation type="submission" date="2025-09" db="UniProtKB">
        <authorList>
            <consortium name="Ensembl"/>
        </authorList>
    </citation>
    <scope>IDENTIFICATION</scope>
</reference>
<evidence type="ECO:0000256" key="7">
    <source>
        <dbReference type="ARBA" id="ARBA00023033"/>
    </source>
</evidence>
<evidence type="ECO:0000256" key="8">
    <source>
        <dbReference type="SAM" id="MobiDB-lite"/>
    </source>
</evidence>
<keyword evidence="6" id="KW-0408">Iron</keyword>
<dbReference type="AlphaFoldDB" id="G3PNM9"/>
<proteinExistence type="inferred from homology"/>
<evidence type="ECO:0000256" key="1">
    <source>
        <dbReference type="ARBA" id="ARBA00001971"/>
    </source>
</evidence>
<keyword evidence="5" id="KW-0560">Oxidoreductase</keyword>
<dbReference type="GO" id="GO:0008203">
    <property type="term" value="P:cholesterol metabolic process"/>
    <property type="evidence" value="ECO:0007669"/>
    <property type="project" value="TreeGrafter"/>
</dbReference>
<reference evidence="9 10" key="1">
    <citation type="journal article" date="2021" name="G3 (Bethesda)">
        <title>Improved contiguity of the threespine stickleback genome using long-read sequencing.</title>
        <authorList>
            <person name="Nath S."/>
            <person name="Shaw D.E."/>
            <person name="White M.A."/>
        </authorList>
    </citation>
    <scope>NUCLEOTIDE SEQUENCE [LARGE SCALE GENOMIC DNA]</scope>
    <source>
        <strain evidence="9 10">Lake Benthic</strain>
    </source>
</reference>
<dbReference type="PANTHER" id="PTHR24279:SF123">
    <property type="entry name" value="CYTOCHROME P450 FAMILY 27 SUBFAMILY A MEMBER 1"/>
    <property type="match status" value="1"/>
</dbReference>
<protein>
    <submittedName>
        <fullName evidence="9">Uncharacterized protein</fullName>
    </submittedName>
</protein>
<keyword evidence="7" id="KW-0503">Monooxygenase</keyword>
<dbReference type="InterPro" id="IPR036396">
    <property type="entry name" value="Cyt_P450_sf"/>
</dbReference>
<dbReference type="GO" id="GO:0005743">
    <property type="term" value="C:mitochondrial inner membrane"/>
    <property type="evidence" value="ECO:0007669"/>
    <property type="project" value="TreeGrafter"/>
</dbReference>
<dbReference type="GO" id="GO:0071375">
    <property type="term" value="P:cellular response to peptide hormone stimulus"/>
    <property type="evidence" value="ECO:0007669"/>
    <property type="project" value="TreeGrafter"/>
</dbReference>
<comment type="similarity">
    <text evidence="2">Belongs to the cytochrome P450 family.</text>
</comment>
<dbReference type="GO" id="GO:0034650">
    <property type="term" value="P:cortisol metabolic process"/>
    <property type="evidence" value="ECO:0007669"/>
    <property type="project" value="TreeGrafter"/>
</dbReference>
<dbReference type="PANTHER" id="PTHR24279">
    <property type="entry name" value="CYTOCHROME P450"/>
    <property type="match status" value="1"/>
</dbReference>
<comment type="cofactor">
    <cofactor evidence="1">
        <name>heme</name>
        <dbReference type="ChEBI" id="CHEBI:30413"/>
    </cofactor>
</comment>
<dbReference type="GO" id="GO:0004497">
    <property type="term" value="F:monooxygenase activity"/>
    <property type="evidence" value="ECO:0007669"/>
    <property type="project" value="UniProtKB-KW"/>
</dbReference>
<evidence type="ECO:0000256" key="6">
    <source>
        <dbReference type="ARBA" id="ARBA00023004"/>
    </source>
</evidence>
<dbReference type="Proteomes" id="UP000007635">
    <property type="component" value="Unassembled WGS sequence"/>
</dbReference>
<evidence type="ECO:0000256" key="4">
    <source>
        <dbReference type="ARBA" id="ARBA00022723"/>
    </source>
</evidence>
<reference evidence="9" key="2">
    <citation type="submission" date="2025-08" db="UniProtKB">
        <authorList>
            <consortium name="Ensembl"/>
        </authorList>
    </citation>
    <scope>IDENTIFICATION</scope>
</reference>
<dbReference type="Gene3D" id="1.10.630.10">
    <property type="entry name" value="Cytochrome P450"/>
    <property type="match status" value="1"/>
</dbReference>
<evidence type="ECO:0000256" key="2">
    <source>
        <dbReference type="ARBA" id="ARBA00010617"/>
    </source>
</evidence>
<dbReference type="OMA" id="CMSEVIP"/>
<dbReference type="InterPro" id="IPR001128">
    <property type="entry name" value="Cyt_P450"/>
</dbReference>
<evidence type="ECO:0000313" key="10">
    <source>
        <dbReference type="Proteomes" id="UP000007635"/>
    </source>
</evidence>
<keyword evidence="3" id="KW-0349">Heme</keyword>
<dbReference type="FunCoup" id="G3PNM9">
    <property type="interactions" value="95"/>
</dbReference>
<dbReference type="eggNOG" id="KOG0159">
    <property type="taxonomic scope" value="Eukaryota"/>
</dbReference>
<dbReference type="GO" id="GO:0005506">
    <property type="term" value="F:iron ion binding"/>
    <property type="evidence" value="ECO:0007669"/>
    <property type="project" value="InterPro"/>
</dbReference>
<name>G3PNM9_GASAC</name>
<dbReference type="GeneTree" id="ENSGT00950000182905"/>
<keyword evidence="10" id="KW-1185">Reference proteome</keyword>
<dbReference type="Ensembl" id="ENSGACT00000019250.2">
    <property type="protein sequence ID" value="ENSGACP00000019212.2"/>
    <property type="gene ID" value="ENSGACG00000014561.2"/>
</dbReference>
<feature type="compositionally biased region" description="Low complexity" evidence="8">
    <location>
        <begin position="34"/>
        <end position="48"/>
    </location>
</feature>
<dbReference type="Bgee" id="ENSGACG00000014561">
    <property type="expression patterns" value="Expressed in liver and 8 other cell types or tissues"/>
</dbReference>
<evidence type="ECO:0000256" key="5">
    <source>
        <dbReference type="ARBA" id="ARBA00023002"/>
    </source>
</evidence>
<dbReference type="GO" id="GO:0016705">
    <property type="term" value="F:oxidoreductase activity, acting on paired donors, with incorporation or reduction of molecular oxygen"/>
    <property type="evidence" value="ECO:0007669"/>
    <property type="project" value="InterPro"/>
</dbReference>
<evidence type="ECO:0000256" key="3">
    <source>
        <dbReference type="ARBA" id="ARBA00022617"/>
    </source>
</evidence>
<sequence>MLSRSTASLGLRLQRNATRSLLAALSPGPHGGRHASASTSSTVTAHSSPLKTMEQLGGPGLLTTLNWLFVKGYFQTTQQMQIEHSRIYGPLWKSKYGPLVVVNVASAQLIEQVLRQEGRLPVRTDMPHWRSYRELRNQAHGPLTEMGVKWQRIRSILNPRMLKPKHVSSYACTINEVVGDFVRRAAWLRETGGGGLMVNDLTAELYKFAFEGICSVLFETRMGCMNEVVPEETQKFIFSVGEMFRLSPILVLFPKSFWPYTPFWKQFVAAWDHLFKVAEELVQQKMDEIQEKVHLDQSVEGAYLTHLLLSEQMTVTEILGSITELLLAGVDT</sequence>
<organism evidence="9 10">
    <name type="scientific">Gasterosteus aculeatus aculeatus</name>
    <name type="common">three-spined stickleback</name>
    <dbReference type="NCBI Taxonomy" id="481459"/>
    <lineage>
        <taxon>Eukaryota</taxon>
        <taxon>Metazoa</taxon>
        <taxon>Chordata</taxon>
        <taxon>Craniata</taxon>
        <taxon>Vertebrata</taxon>
        <taxon>Euteleostomi</taxon>
        <taxon>Actinopterygii</taxon>
        <taxon>Neopterygii</taxon>
        <taxon>Teleostei</taxon>
        <taxon>Neoteleostei</taxon>
        <taxon>Acanthomorphata</taxon>
        <taxon>Eupercaria</taxon>
        <taxon>Perciformes</taxon>
        <taxon>Cottioidei</taxon>
        <taxon>Gasterosteales</taxon>
        <taxon>Gasterosteidae</taxon>
        <taxon>Gasterosteus</taxon>
    </lineage>
</organism>
<dbReference type="GO" id="GO:0020037">
    <property type="term" value="F:heme binding"/>
    <property type="evidence" value="ECO:0007669"/>
    <property type="project" value="InterPro"/>
</dbReference>
<dbReference type="Pfam" id="PF00067">
    <property type="entry name" value="p450"/>
    <property type="match status" value="1"/>
</dbReference>
<dbReference type="InParanoid" id="G3PNM9"/>
<dbReference type="STRING" id="69293.ENSGACP00000019212"/>
<dbReference type="InterPro" id="IPR050479">
    <property type="entry name" value="CYP11_CYP27_families"/>
</dbReference>
<feature type="region of interest" description="Disordered" evidence="8">
    <location>
        <begin position="23"/>
        <end position="48"/>
    </location>
</feature>
<dbReference type="GO" id="GO:0006704">
    <property type="term" value="P:glucocorticoid biosynthetic process"/>
    <property type="evidence" value="ECO:0007669"/>
    <property type="project" value="TreeGrafter"/>
</dbReference>